<evidence type="ECO:0000313" key="7">
    <source>
        <dbReference type="Proteomes" id="UP000809440"/>
    </source>
</evidence>
<evidence type="ECO:0000313" key="5">
    <source>
        <dbReference type="EMBL" id="MBM2418099.1"/>
    </source>
</evidence>
<keyword evidence="7" id="KW-1185">Reference proteome</keyword>
<dbReference type="SUPFAM" id="SSF51905">
    <property type="entry name" value="FAD/NAD(P)-binding domain"/>
    <property type="match status" value="1"/>
</dbReference>
<dbReference type="Gene3D" id="3.30.9.10">
    <property type="entry name" value="D-Amino Acid Oxidase, subunit A, domain 2"/>
    <property type="match status" value="1"/>
</dbReference>
<dbReference type="Gene3D" id="3.50.50.60">
    <property type="entry name" value="FAD/NAD(P)-binding domain"/>
    <property type="match status" value="2"/>
</dbReference>
<dbReference type="SUPFAM" id="SSF54373">
    <property type="entry name" value="FAD-linked reductases, C-terminal domain"/>
    <property type="match status" value="1"/>
</dbReference>
<sequence>MSETKTIAIIGAGIVGVSTAIWLQRDGHKVILIDREGPAAGASHGNGGVLASCSIIPVAVPGLLRKAPGMLLSPDQPLFMKWSYLPKLMPWLISFLKTTNETAVRRRAAALAPIIGDSLADHQALAAGTGAEKWIEPSDYLFLYRDRAHYDSDALGWSVRKEHGFAWEILEGEAFRAYDPIFAQTIGLAARVGDHGSIRDPGAYVKALAAHAEAQGAKFIRAEVTDFVRENGQVTGVRAGGETIACDAVALCTGAWSKVLASKLGLKAPLESERGYHLELWEPSVMPRAPVMVASGKFVATPMEGRLRLAGVVEFGGLDAPPSRAPFDLLERNIRAAIPGITWKKTVEWMGHRPSMADSIPVIGEVPNIAGAFVAFGHDHVGLTGGPRTGRIVAQLMSKTTPNIDLSPYSPARFSA</sequence>
<proteinExistence type="predicted"/>
<gene>
    <name evidence="4" type="ORF">JQX41_14040</name>
    <name evidence="5" type="ORF">JQX48_14050</name>
</gene>
<keyword evidence="1" id="KW-0560">Oxidoreductase</keyword>
<dbReference type="OrthoDB" id="9805337at2"/>
<evidence type="ECO:0000313" key="6">
    <source>
        <dbReference type="Proteomes" id="UP000755667"/>
    </source>
</evidence>
<dbReference type="Proteomes" id="UP000809440">
    <property type="component" value="Unassembled WGS sequence"/>
</dbReference>
<dbReference type="InterPro" id="IPR006076">
    <property type="entry name" value="FAD-dep_OxRdtase"/>
</dbReference>
<keyword evidence="2" id="KW-1133">Transmembrane helix</keyword>
<protein>
    <submittedName>
        <fullName evidence="4">FAD-binding oxidoreductase</fullName>
    </submittedName>
</protein>
<feature type="transmembrane region" description="Helical" evidence="2">
    <location>
        <begin position="6"/>
        <end position="23"/>
    </location>
</feature>
<feature type="domain" description="FAD dependent oxidoreductase" evidence="3">
    <location>
        <begin position="7"/>
        <end position="396"/>
    </location>
</feature>
<comment type="caution">
    <text evidence="4">The sequence shown here is derived from an EMBL/GenBank/DDBJ whole genome shotgun (WGS) entry which is preliminary data.</text>
</comment>
<dbReference type="GO" id="GO:0016491">
    <property type="term" value="F:oxidoreductase activity"/>
    <property type="evidence" value="ECO:0007669"/>
    <property type="project" value="UniProtKB-KW"/>
</dbReference>
<dbReference type="RefSeq" id="WP_085628703.1">
    <property type="nucleotide sequence ID" value="NZ_JAFBWU010000009.1"/>
</dbReference>
<name>A0A9Q2S0K0_9RHOB</name>
<evidence type="ECO:0000313" key="4">
    <source>
        <dbReference type="EMBL" id="MBM2413430.1"/>
    </source>
</evidence>
<reference evidence="4 7" key="1">
    <citation type="submission" date="2021-01" db="EMBL/GenBank/DDBJ databases">
        <title>Diatom-associated Roseobacters Show Island Model of Population Structure.</title>
        <authorList>
            <person name="Qu L."/>
            <person name="Feng X."/>
            <person name="Chen Y."/>
            <person name="Li L."/>
            <person name="Wang X."/>
            <person name="Hu Z."/>
            <person name="Wang H."/>
            <person name="Luo H."/>
        </authorList>
    </citation>
    <scope>NUCLEOTIDE SEQUENCE</scope>
    <source>
        <strain evidence="5 7">CC28-63</strain>
        <strain evidence="4">CC28-69</strain>
    </source>
</reference>
<evidence type="ECO:0000256" key="2">
    <source>
        <dbReference type="SAM" id="Phobius"/>
    </source>
</evidence>
<dbReference type="PANTHER" id="PTHR13847">
    <property type="entry name" value="SARCOSINE DEHYDROGENASE-RELATED"/>
    <property type="match status" value="1"/>
</dbReference>
<dbReference type="InterPro" id="IPR036188">
    <property type="entry name" value="FAD/NAD-bd_sf"/>
</dbReference>
<accession>A0A9Q2S0K0</accession>
<dbReference type="PANTHER" id="PTHR13847:SF289">
    <property type="entry name" value="GLYCINE OXIDASE"/>
    <property type="match status" value="1"/>
</dbReference>
<dbReference type="GO" id="GO:0005737">
    <property type="term" value="C:cytoplasm"/>
    <property type="evidence" value="ECO:0007669"/>
    <property type="project" value="TreeGrafter"/>
</dbReference>
<evidence type="ECO:0000256" key="1">
    <source>
        <dbReference type="ARBA" id="ARBA00023002"/>
    </source>
</evidence>
<dbReference type="AlphaFoldDB" id="A0A9Q2S0K0"/>
<dbReference type="EMBL" id="JAFBXE010000009">
    <property type="protein sequence ID" value="MBM2413430.1"/>
    <property type="molecule type" value="Genomic_DNA"/>
</dbReference>
<keyword evidence="2" id="KW-0812">Transmembrane</keyword>
<dbReference type="Pfam" id="PF01266">
    <property type="entry name" value="DAO"/>
    <property type="match status" value="1"/>
</dbReference>
<evidence type="ECO:0000259" key="3">
    <source>
        <dbReference type="Pfam" id="PF01266"/>
    </source>
</evidence>
<keyword evidence="2" id="KW-0472">Membrane</keyword>
<organism evidence="4 6">
    <name type="scientific">Marivita cryptomonadis</name>
    <dbReference type="NCBI Taxonomy" id="505252"/>
    <lineage>
        <taxon>Bacteria</taxon>
        <taxon>Pseudomonadati</taxon>
        <taxon>Pseudomonadota</taxon>
        <taxon>Alphaproteobacteria</taxon>
        <taxon>Rhodobacterales</taxon>
        <taxon>Roseobacteraceae</taxon>
        <taxon>Marivita</taxon>
    </lineage>
</organism>
<dbReference type="Proteomes" id="UP000755667">
    <property type="component" value="Unassembled WGS sequence"/>
</dbReference>
<dbReference type="EMBL" id="JAFBXF010000009">
    <property type="protein sequence ID" value="MBM2418099.1"/>
    <property type="molecule type" value="Genomic_DNA"/>
</dbReference>
<dbReference type="GeneID" id="62640439"/>